<gene>
    <name evidence="1" type="ORF">G6N73_34975</name>
</gene>
<dbReference type="Gene3D" id="3.40.50.2000">
    <property type="entry name" value="Glycogen Phosphorylase B"/>
    <property type="match status" value="1"/>
</dbReference>
<reference evidence="1 2" key="1">
    <citation type="submission" date="2020-02" db="EMBL/GenBank/DDBJ databases">
        <title>Genome sequence of strain CCNWXJ40-4.</title>
        <authorList>
            <person name="Gao J."/>
            <person name="Sun J."/>
        </authorList>
    </citation>
    <scope>NUCLEOTIDE SEQUENCE [LARGE SCALE GENOMIC DNA]</scope>
    <source>
        <strain evidence="1 2">CCNWXJ 40-4</strain>
    </source>
</reference>
<keyword evidence="2" id="KW-1185">Reference proteome</keyword>
<dbReference type="RefSeq" id="WP_165034436.1">
    <property type="nucleotide sequence ID" value="NZ_JAAKZF010000193.1"/>
</dbReference>
<protein>
    <submittedName>
        <fullName evidence="1">Glycosyltransferase</fullName>
    </submittedName>
</protein>
<dbReference type="SUPFAM" id="SSF53756">
    <property type="entry name" value="UDP-Glycosyltransferase/glycogen phosphorylase"/>
    <property type="match status" value="1"/>
</dbReference>
<evidence type="ECO:0000313" key="2">
    <source>
        <dbReference type="Proteomes" id="UP001642900"/>
    </source>
</evidence>
<dbReference type="Proteomes" id="UP001642900">
    <property type="component" value="Unassembled WGS sequence"/>
</dbReference>
<sequence>MVASLISRAHTRSSTEPPDVVLAKQLASGIKSLKLGFSDRILFHTADGMTYAAIDRFLAATLAADAPRLHVCTPYDPTGIMPNRVRERPIDQVINRWRDAGFIGNPVYLHAENARLATHLSSLWGLPVGTLPLPLPEYEPAGAITDRPSGEGHALRVAHLGPARIEKGFHLLPKIVEHALNELGWSNDSSNTPIKFFIQTTPQVVGYTPQVAEALTKLKGFPENVVRLIDKETSEAEYLALAQSCDVFLLPYGVHEYKYRSSGIVSEAVSLGKVIVATDNTYPASMIGSDAGVAATTVREFGSALAKISRNIEKYRLGAISAALHYRAEFAAKAYVDRCLEAERLGRTMSQW</sequence>
<dbReference type="AlphaFoldDB" id="A0A6G4WPS1"/>
<name>A0A6G4WPS1_9HYPH</name>
<accession>A0A6G4WPS1</accession>
<evidence type="ECO:0000313" key="1">
    <source>
        <dbReference type="EMBL" id="NGO56110.1"/>
    </source>
</evidence>
<comment type="caution">
    <text evidence="1">The sequence shown here is derived from an EMBL/GenBank/DDBJ whole genome shotgun (WGS) entry which is preliminary data.</text>
</comment>
<organism evidence="1 2">
    <name type="scientific">Allomesorhizobium camelthorni</name>
    <dbReference type="NCBI Taxonomy" id="475069"/>
    <lineage>
        <taxon>Bacteria</taxon>
        <taxon>Pseudomonadati</taxon>
        <taxon>Pseudomonadota</taxon>
        <taxon>Alphaproteobacteria</taxon>
        <taxon>Hyphomicrobiales</taxon>
        <taxon>Phyllobacteriaceae</taxon>
        <taxon>Allomesorhizobium</taxon>
    </lineage>
</organism>
<dbReference type="EMBL" id="JAAKZF010000193">
    <property type="protein sequence ID" value="NGO56110.1"/>
    <property type="molecule type" value="Genomic_DNA"/>
</dbReference>
<proteinExistence type="predicted"/>